<dbReference type="PANTHER" id="PTHR33304">
    <property type="match status" value="1"/>
</dbReference>
<evidence type="ECO:0000259" key="7">
    <source>
        <dbReference type="Pfam" id="PF23121"/>
    </source>
</evidence>
<feature type="compositionally biased region" description="Basic residues" evidence="6">
    <location>
        <begin position="1"/>
        <end position="10"/>
    </location>
</feature>
<dbReference type="OrthoDB" id="1932206at2759"/>
<gene>
    <name evidence="8" type="ORF">E3N88_44758</name>
</gene>
<feature type="compositionally biased region" description="Basic residues" evidence="6">
    <location>
        <begin position="561"/>
        <end position="575"/>
    </location>
</feature>
<dbReference type="GO" id="GO:0034244">
    <property type="term" value="P:negative regulation of transcription elongation by RNA polymerase II"/>
    <property type="evidence" value="ECO:0007669"/>
    <property type="project" value="InterPro"/>
</dbReference>
<dbReference type="SUPFAM" id="SSF57903">
    <property type="entry name" value="FYVE/PHD zinc finger"/>
    <property type="match status" value="1"/>
</dbReference>
<dbReference type="InterPro" id="IPR056280">
    <property type="entry name" value="AIPP2-like_SPOC"/>
</dbReference>
<keyword evidence="2" id="KW-0863">Zinc-finger</keyword>
<keyword evidence="3" id="KW-0862">Zinc</keyword>
<dbReference type="PANTHER" id="PTHR33304:SF18">
    <property type="entry name" value="CHROMATIN REGULATOR PHD FAMILY-RELATED"/>
    <property type="match status" value="1"/>
</dbReference>
<evidence type="ECO:0000256" key="3">
    <source>
        <dbReference type="ARBA" id="ARBA00022833"/>
    </source>
</evidence>
<sequence>MAPVRGRRNGKSGGPVQGSASGLRTCPFKFFHECKDGKPGSVGFFRLLEHMQSTHLKTECRRLSLKGAISKDLDLFLDVAEVLRAGGKWLCGKCMVMHALSRGCKHDNEVVLFAINSGDVEDFIVGIRKPCQVVVDTNPRHPAGLGGKVNLLEHVFSLPIQTVRSIPPSCRFLFAQVLTVWKDGSGFDDLVSSLLDSVEETGAPKGECRREEDKERGPNIKQCLRKVRDGHFTAAVKVLCSSGVAPLGDSTLKALIDKHPVVPPPSLPSNPLAQPTLVVDGECVLKCIRSFPKGTSCGRDGMRAQHLLDAVGGEGSITSSGLLASITEVVNLWLGGSCPKVLAKFVASAPLTPLLKPDKGIRPIAMGGIWRRLVSKVAMKKVGKEMTQYLGDHQFGVGVPNGAEAVLHSANMFLNSFHADGFLALLTVDFSNAFNMVDRTTFLQEVHQRCPSIYRWVQFLYAQPARLYVGNECIGATTGGLLCQTCGVEGYTNAFVYCVKCLGFVIHRYCLDVVPTPNEFVNWFCDDCKPPLPYCSTSPQKHDPSRSPKEDPLNSALVKTTHPKKKQKKRPRKKRKFAYLKAAKKDDGVLRPKQITKCVVLALKRSESKSLQIPEMVGTSVQHAKTSKSKKLLKKKQKKTESVQTQKCVETPSNSLPKEILVNSDSGANHITPQSAVLDKCGSLKASVKRKRDTIRVPARTMKYKTEKPAEHSSCESSCTDVTSKNEEGITRTEEGLKYRHDHKLVSNSSSIEKELNKRSMEIVYDTQSPYFEHNIQYIHNQPARPVRDPVWRGSFQIIQTDYGPYEGFVGHLSTNVCAKVCEEATTLPSMLSLEMDTKVHLWPKSFLYSMPSDDNIALYFFPGDSKNERDFEQLVNDMIDEDLAMKATSKNAELLIFTSKVLPQENWRFQGNYYLWGVFKGKINDVPVSNPNDNNVLSAKSGNKITSEKEILNPVKSVESHSPQSPLCSTVSMVFTAYCGGVMAKNVNGD</sequence>
<accession>A0A5N6LB28</accession>
<organism evidence="8 9">
    <name type="scientific">Mikania micrantha</name>
    <name type="common">bitter vine</name>
    <dbReference type="NCBI Taxonomy" id="192012"/>
    <lineage>
        <taxon>Eukaryota</taxon>
        <taxon>Viridiplantae</taxon>
        <taxon>Streptophyta</taxon>
        <taxon>Embryophyta</taxon>
        <taxon>Tracheophyta</taxon>
        <taxon>Spermatophyta</taxon>
        <taxon>Magnoliopsida</taxon>
        <taxon>eudicotyledons</taxon>
        <taxon>Gunneridae</taxon>
        <taxon>Pentapetalae</taxon>
        <taxon>asterids</taxon>
        <taxon>campanulids</taxon>
        <taxon>Asterales</taxon>
        <taxon>Asteraceae</taxon>
        <taxon>Asteroideae</taxon>
        <taxon>Heliantheae alliance</taxon>
        <taxon>Eupatorieae</taxon>
        <taxon>Mikania</taxon>
    </lineage>
</organism>
<dbReference type="GO" id="GO:0008270">
    <property type="term" value="F:zinc ion binding"/>
    <property type="evidence" value="ECO:0007669"/>
    <property type="project" value="UniProtKB-KW"/>
</dbReference>
<dbReference type="AlphaFoldDB" id="A0A5N6LB28"/>
<keyword evidence="5" id="KW-0804">Transcription</keyword>
<evidence type="ECO:0000256" key="4">
    <source>
        <dbReference type="ARBA" id="ARBA00023015"/>
    </source>
</evidence>
<evidence type="ECO:0000313" key="8">
    <source>
        <dbReference type="EMBL" id="KAD0124598.1"/>
    </source>
</evidence>
<feature type="region of interest" description="Disordered" evidence="6">
    <location>
        <begin position="539"/>
        <end position="575"/>
    </location>
</feature>
<dbReference type="Pfam" id="PF23121">
    <property type="entry name" value="SPOC_AIPP2"/>
    <property type="match status" value="1"/>
</dbReference>
<dbReference type="InterPro" id="IPR049914">
    <property type="entry name" value="PHD1-3/5-6"/>
</dbReference>
<evidence type="ECO:0000256" key="6">
    <source>
        <dbReference type="SAM" id="MobiDB-lite"/>
    </source>
</evidence>
<evidence type="ECO:0000256" key="5">
    <source>
        <dbReference type="ARBA" id="ARBA00023163"/>
    </source>
</evidence>
<keyword evidence="4" id="KW-0805">Transcription regulation</keyword>
<comment type="caution">
    <text evidence="8">The sequence shown here is derived from an EMBL/GenBank/DDBJ whole genome shotgun (WGS) entry which is preliminary data.</text>
</comment>
<proteinExistence type="predicted"/>
<keyword evidence="1" id="KW-0479">Metal-binding</keyword>
<dbReference type="InterPro" id="IPR011011">
    <property type="entry name" value="Znf_FYVE_PHD"/>
</dbReference>
<evidence type="ECO:0000256" key="2">
    <source>
        <dbReference type="ARBA" id="ARBA00022771"/>
    </source>
</evidence>
<feature type="domain" description="AIPP2-like SPOC-like" evidence="7">
    <location>
        <begin position="792"/>
        <end position="920"/>
    </location>
</feature>
<evidence type="ECO:0000313" key="9">
    <source>
        <dbReference type="Proteomes" id="UP000326396"/>
    </source>
</evidence>
<dbReference type="GO" id="GO:0140566">
    <property type="term" value="F:histone reader activity"/>
    <property type="evidence" value="ECO:0007669"/>
    <property type="project" value="InterPro"/>
</dbReference>
<reference evidence="8 9" key="1">
    <citation type="submission" date="2019-05" db="EMBL/GenBank/DDBJ databases">
        <title>Mikania micrantha, genome provides insights into the molecular mechanism of rapid growth.</title>
        <authorList>
            <person name="Liu B."/>
        </authorList>
    </citation>
    <scope>NUCLEOTIDE SEQUENCE [LARGE SCALE GENOMIC DNA]</scope>
    <source>
        <strain evidence="8">NLD-2019</strain>
        <tissue evidence="8">Leaf</tissue>
    </source>
</reference>
<protein>
    <recommendedName>
        <fullName evidence="7">AIPP2-like SPOC-like domain-containing protein</fullName>
    </recommendedName>
</protein>
<dbReference type="EMBL" id="SZYD01001945">
    <property type="protein sequence ID" value="KAD0124598.1"/>
    <property type="molecule type" value="Genomic_DNA"/>
</dbReference>
<dbReference type="Proteomes" id="UP000326396">
    <property type="component" value="Unassembled WGS sequence"/>
</dbReference>
<name>A0A5N6LB28_9ASTR</name>
<evidence type="ECO:0000256" key="1">
    <source>
        <dbReference type="ARBA" id="ARBA00022723"/>
    </source>
</evidence>
<feature type="compositionally biased region" description="Basic and acidic residues" evidence="6">
    <location>
        <begin position="540"/>
        <end position="552"/>
    </location>
</feature>
<keyword evidence="9" id="KW-1185">Reference proteome</keyword>
<feature type="region of interest" description="Disordered" evidence="6">
    <location>
        <begin position="1"/>
        <end position="20"/>
    </location>
</feature>